<protein>
    <submittedName>
        <fullName evidence="13">Porin</fullName>
    </submittedName>
</protein>
<evidence type="ECO:0000256" key="4">
    <source>
        <dbReference type="ARBA" id="ARBA00022452"/>
    </source>
</evidence>
<keyword evidence="14" id="KW-1185">Reference proteome</keyword>
<dbReference type="InterPro" id="IPR023614">
    <property type="entry name" value="Porin_dom_sf"/>
</dbReference>
<evidence type="ECO:0000313" key="14">
    <source>
        <dbReference type="Proteomes" id="UP001606210"/>
    </source>
</evidence>
<evidence type="ECO:0000256" key="2">
    <source>
        <dbReference type="ARBA" id="ARBA00011233"/>
    </source>
</evidence>
<evidence type="ECO:0000259" key="12">
    <source>
        <dbReference type="Pfam" id="PF13609"/>
    </source>
</evidence>
<reference evidence="13 14" key="1">
    <citation type="submission" date="2024-08" db="EMBL/GenBank/DDBJ databases">
        <authorList>
            <person name="Lu H."/>
        </authorList>
    </citation>
    <scope>NUCLEOTIDE SEQUENCE [LARGE SCALE GENOMIC DNA]</scope>
    <source>
        <strain evidence="13 14">LYH14W</strain>
    </source>
</reference>
<evidence type="ECO:0000256" key="3">
    <source>
        <dbReference type="ARBA" id="ARBA00022448"/>
    </source>
</evidence>
<dbReference type="RefSeq" id="WP_394483386.1">
    <property type="nucleotide sequence ID" value="NZ_JBIGHV010000010.1"/>
</dbReference>
<sequence>MTAFNRIRLLAVTGAALCGSVASAQSNVTISGSIDAGVFRDTAGRKNVGTIQRSHLEFAGTEDLGGGLAATFRLRHRFDADTGASEAGTGRPFWHGESTVGIKGGFGALRVGRALDAIQAHDWAFDAWSNYDRIVSPAWDLWHWNYSADPAGGGSGRVANAVFYDSPKFSNVSLHVSASPESPEGAVAKTRAATLLYNDGMLRMMLGSGKNSAGATETLAGVRATFGQLSLMGVYNISETLAGSKAKVTTLGAVYRMGATTFKAGWGQADINGVKQRRMVSVSTGYSLSKRTTVYADLASKRILGTGTKEVYGAGMTHSF</sequence>
<keyword evidence="9" id="KW-0472">Membrane</keyword>
<feature type="domain" description="Porin" evidence="12">
    <location>
        <begin position="11"/>
        <end position="301"/>
    </location>
</feature>
<evidence type="ECO:0000256" key="5">
    <source>
        <dbReference type="ARBA" id="ARBA00022692"/>
    </source>
</evidence>
<dbReference type="EMBL" id="JBIGHV010000010">
    <property type="protein sequence ID" value="MFG6433034.1"/>
    <property type="molecule type" value="Genomic_DNA"/>
</dbReference>
<keyword evidence="8" id="KW-0626">Porin</keyword>
<evidence type="ECO:0000256" key="10">
    <source>
        <dbReference type="ARBA" id="ARBA00023237"/>
    </source>
</evidence>
<keyword evidence="10" id="KW-0998">Cell outer membrane</keyword>
<feature type="signal peptide" evidence="11">
    <location>
        <begin position="1"/>
        <end position="24"/>
    </location>
</feature>
<accession>A0ABW7F8Z9</accession>
<dbReference type="PANTHER" id="PTHR34501:SF9">
    <property type="entry name" value="MAJOR OUTER MEMBRANE PROTEIN P.IA"/>
    <property type="match status" value="1"/>
</dbReference>
<dbReference type="PANTHER" id="PTHR34501">
    <property type="entry name" value="PROTEIN YDDL-RELATED"/>
    <property type="match status" value="1"/>
</dbReference>
<evidence type="ECO:0000256" key="7">
    <source>
        <dbReference type="ARBA" id="ARBA00023065"/>
    </source>
</evidence>
<proteinExistence type="predicted"/>
<comment type="subcellular location">
    <subcellularLocation>
        <location evidence="1">Cell outer membrane</location>
        <topology evidence="1">Multi-pass membrane protein</topology>
    </subcellularLocation>
</comment>
<keyword evidence="5" id="KW-0812">Transmembrane</keyword>
<dbReference type="InterPro" id="IPR033900">
    <property type="entry name" value="Gram_neg_porin_domain"/>
</dbReference>
<dbReference type="Pfam" id="PF13609">
    <property type="entry name" value="Porin_4"/>
    <property type="match status" value="1"/>
</dbReference>
<evidence type="ECO:0000256" key="8">
    <source>
        <dbReference type="ARBA" id="ARBA00023114"/>
    </source>
</evidence>
<dbReference type="InterPro" id="IPR050298">
    <property type="entry name" value="Gram-neg_bact_OMP"/>
</dbReference>
<evidence type="ECO:0000256" key="11">
    <source>
        <dbReference type="SAM" id="SignalP"/>
    </source>
</evidence>
<keyword evidence="4" id="KW-1134">Transmembrane beta strand</keyword>
<evidence type="ECO:0000256" key="1">
    <source>
        <dbReference type="ARBA" id="ARBA00004571"/>
    </source>
</evidence>
<evidence type="ECO:0000313" key="13">
    <source>
        <dbReference type="EMBL" id="MFG6433034.1"/>
    </source>
</evidence>
<keyword evidence="3" id="KW-0813">Transport</keyword>
<dbReference type="CDD" id="cd00342">
    <property type="entry name" value="gram_neg_porins"/>
    <property type="match status" value="1"/>
</dbReference>
<gene>
    <name evidence="13" type="ORF">ACG00Y_24175</name>
</gene>
<name>A0ABW7F8Z9_9BURK</name>
<keyword evidence="7" id="KW-0406">Ion transport</keyword>
<feature type="chain" id="PRO_5047267282" evidence="11">
    <location>
        <begin position="25"/>
        <end position="320"/>
    </location>
</feature>
<dbReference type="Gene3D" id="2.40.160.10">
    <property type="entry name" value="Porin"/>
    <property type="match status" value="1"/>
</dbReference>
<comment type="subunit">
    <text evidence="2">Homotrimer.</text>
</comment>
<organism evidence="13 14">
    <name type="scientific">Pelomonas parva</name>
    <dbReference type="NCBI Taxonomy" id="3299032"/>
    <lineage>
        <taxon>Bacteria</taxon>
        <taxon>Pseudomonadati</taxon>
        <taxon>Pseudomonadota</taxon>
        <taxon>Betaproteobacteria</taxon>
        <taxon>Burkholderiales</taxon>
        <taxon>Sphaerotilaceae</taxon>
        <taxon>Roseateles</taxon>
    </lineage>
</organism>
<dbReference type="Proteomes" id="UP001606210">
    <property type="component" value="Unassembled WGS sequence"/>
</dbReference>
<evidence type="ECO:0000256" key="6">
    <source>
        <dbReference type="ARBA" id="ARBA00022729"/>
    </source>
</evidence>
<keyword evidence="6 11" id="KW-0732">Signal</keyword>
<dbReference type="SUPFAM" id="SSF56935">
    <property type="entry name" value="Porins"/>
    <property type="match status" value="1"/>
</dbReference>
<comment type="caution">
    <text evidence="13">The sequence shown here is derived from an EMBL/GenBank/DDBJ whole genome shotgun (WGS) entry which is preliminary data.</text>
</comment>
<evidence type="ECO:0000256" key="9">
    <source>
        <dbReference type="ARBA" id="ARBA00023136"/>
    </source>
</evidence>